<feature type="compositionally biased region" description="Pro residues" evidence="1">
    <location>
        <begin position="103"/>
        <end position="113"/>
    </location>
</feature>
<keyword evidence="3" id="KW-1185">Reference proteome</keyword>
<dbReference type="AlphaFoldDB" id="A0A1H0J487"/>
<feature type="region of interest" description="Disordered" evidence="1">
    <location>
        <begin position="84"/>
        <end position="113"/>
    </location>
</feature>
<gene>
    <name evidence="2" type="ORF">SAMN05444142_103406</name>
</gene>
<organism evidence="2 3">
    <name type="scientific">Lutimaribacter pacificus</name>
    <dbReference type="NCBI Taxonomy" id="391948"/>
    <lineage>
        <taxon>Bacteria</taxon>
        <taxon>Pseudomonadati</taxon>
        <taxon>Pseudomonadota</taxon>
        <taxon>Alphaproteobacteria</taxon>
        <taxon>Rhodobacterales</taxon>
        <taxon>Roseobacteraceae</taxon>
        <taxon>Lutimaribacter</taxon>
    </lineage>
</organism>
<sequence length="113" mass="11705">MGRRGTHSPLVRWLVLPLFLLAVSLMPVAAGVQDMHTGAAMTGAMQATGMDACPDCDAAGDRCLQSCALCHVIAPAVAGRAQPDLRKMQLSPVAGHGKTGPRPEVPSPPPRVS</sequence>
<name>A0A1H0J487_9RHOB</name>
<dbReference type="EMBL" id="FQZZ01000003">
    <property type="protein sequence ID" value="SHK14078.1"/>
    <property type="molecule type" value="Genomic_DNA"/>
</dbReference>
<proteinExistence type="predicted"/>
<evidence type="ECO:0000313" key="2">
    <source>
        <dbReference type="EMBL" id="SHK14078.1"/>
    </source>
</evidence>
<reference evidence="2 3" key="1">
    <citation type="submission" date="2016-11" db="EMBL/GenBank/DDBJ databases">
        <authorList>
            <person name="Varghese N."/>
            <person name="Submissions S."/>
        </authorList>
    </citation>
    <scope>NUCLEOTIDE SEQUENCE [LARGE SCALE GENOMIC DNA]</scope>
    <source>
        <strain evidence="2 3">DSM 29620</strain>
    </source>
</reference>
<dbReference type="Proteomes" id="UP000324252">
    <property type="component" value="Unassembled WGS sequence"/>
</dbReference>
<evidence type="ECO:0000313" key="3">
    <source>
        <dbReference type="Proteomes" id="UP000324252"/>
    </source>
</evidence>
<accession>A0A1H0J487</accession>
<dbReference type="RefSeq" id="WP_149788737.1">
    <property type="nucleotide sequence ID" value="NZ_FNIO01000005.1"/>
</dbReference>
<protein>
    <submittedName>
        <fullName evidence="2">Uncharacterized protein</fullName>
    </submittedName>
</protein>
<evidence type="ECO:0000256" key="1">
    <source>
        <dbReference type="SAM" id="MobiDB-lite"/>
    </source>
</evidence>